<keyword evidence="5" id="KW-0238">DNA-binding</keyword>
<evidence type="ECO:0000256" key="8">
    <source>
        <dbReference type="ARBA" id="ARBA00023242"/>
    </source>
</evidence>
<reference evidence="11" key="1">
    <citation type="submission" date="2022-11" db="UniProtKB">
        <authorList>
            <consortium name="WormBaseParasite"/>
        </authorList>
    </citation>
    <scope>IDENTIFICATION</scope>
</reference>
<keyword evidence="4" id="KW-0805">Transcription regulation</keyword>
<evidence type="ECO:0000256" key="5">
    <source>
        <dbReference type="ARBA" id="ARBA00023125"/>
    </source>
</evidence>
<dbReference type="InterPro" id="IPR013088">
    <property type="entry name" value="Znf_NHR/GATA"/>
</dbReference>
<keyword evidence="7" id="KW-0675">Receptor</keyword>
<keyword evidence="1" id="KW-0479">Metal-binding</keyword>
<dbReference type="Gene3D" id="3.30.50.10">
    <property type="entry name" value="Erythroid Transcription Factor GATA-1, subunit A"/>
    <property type="match status" value="1"/>
</dbReference>
<dbReference type="GO" id="GO:0003700">
    <property type="term" value="F:DNA-binding transcription factor activity"/>
    <property type="evidence" value="ECO:0007669"/>
    <property type="project" value="InterPro"/>
</dbReference>
<evidence type="ECO:0000256" key="1">
    <source>
        <dbReference type="ARBA" id="ARBA00022723"/>
    </source>
</evidence>
<dbReference type="Pfam" id="PF00105">
    <property type="entry name" value="zf-C4"/>
    <property type="match status" value="1"/>
</dbReference>
<keyword evidence="8" id="KW-0539">Nucleus</keyword>
<evidence type="ECO:0000256" key="3">
    <source>
        <dbReference type="ARBA" id="ARBA00022833"/>
    </source>
</evidence>
<evidence type="ECO:0000313" key="11">
    <source>
        <dbReference type="WBParaSite" id="Minc3s00031g01912"/>
    </source>
</evidence>
<proteinExistence type="predicted"/>
<dbReference type="GO" id="GO:0043565">
    <property type="term" value="F:sequence-specific DNA binding"/>
    <property type="evidence" value="ECO:0007669"/>
    <property type="project" value="InterPro"/>
</dbReference>
<evidence type="ECO:0000256" key="4">
    <source>
        <dbReference type="ARBA" id="ARBA00023015"/>
    </source>
</evidence>
<dbReference type="SUPFAM" id="SSF57716">
    <property type="entry name" value="Glucocorticoid receptor-like (DNA-binding domain)"/>
    <property type="match status" value="1"/>
</dbReference>
<accession>A0A914KKG7</accession>
<keyword evidence="10" id="KW-1185">Reference proteome</keyword>
<protein>
    <submittedName>
        <fullName evidence="11">Nuclear receptor domain-containing protein</fullName>
    </submittedName>
</protein>
<sequence length="111" mass="12871">MNAILAYNALNFRTLELISTIESPFEPLDLSSPEKTKNINKNLNDELQDKYSWIRHYTLFETTNKLDFNNNNNYLKNENEVNSLNEKLICAICQDKASGLHYGIYTCEGFL</sequence>
<dbReference type="InterPro" id="IPR001628">
    <property type="entry name" value="Znf_hrmn_rcpt"/>
</dbReference>
<keyword evidence="3" id="KW-0862">Zinc</keyword>
<evidence type="ECO:0000256" key="2">
    <source>
        <dbReference type="ARBA" id="ARBA00022771"/>
    </source>
</evidence>
<dbReference type="GO" id="GO:0008270">
    <property type="term" value="F:zinc ion binding"/>
    <property type="evidence" value="ECO:0007669"/>
    <property type="project" value="UniProtKB-KW"/>
</dbReference>
<dbReference type="Proteomes" id="UP000887563">
    <property type="component" value="Unplaced"/>
</dbReference>
<evidence type="ECO:0000256" key="7">
    <source>
        <dbReference type="ARBA" id="ARBA00023170"/>
    </source>
</evidence>
<evidence type="ECO:0000256" key="6">
    <source>
        <dbReference type="ARBA" id="ARBA00023163"/>
    </source>
</evidence>
<keyword evidence="6" id="KW-0804">Transcription</keyword>
<keyword evidence="2" id="KW-0863">Zinc-finger</keyword>
<name>A0A914KKG7_MELIC</name>
<evidence type="ECO:0000313" key="10">
    <source>
        <dbReference type="Proteomes" id="UP000887563"/>
    </source>
</evidence>
<organism evidence="10 11">
    <name type="scientific">Meloidogyne incognita</name>
    <name type="common">Southern root-knot nematode worm</name>
    <name type="synonym">Oxyuris incognita</name>
    <dbReference type="NCBI Taxonomy" id="6306"/>
    <lineage>
        <taxon>Eukaryota</taxon>
        <taxon>Metazoa</taxon>
        <taxon>Ecdysozoa</taxon>
        <taxon>Nematoda</taxon>
        <taxon>Chromadorea</taxon>
        <taxon>Rhabditida</taxon>
        <taxon>Tylenchina</taxon>
        <taxon>Tylenchomorpha</taxon>
        <taxon>Tylenchoidea</taxon>
        <taxon>Meloidogynidae</taxon>
        <taxon>Meloidogyninae</taxon>
        <taxon>Meloidogyne</taxon>
        <taxon>Meloidogyne incognita group</taxon>
    </lineage>
</organism>
<feature type="domain" description="Nuclear receptor" evidence="9">
    <location>
        <begin position="89"/>
        <end position="109"/>
    </location>
</feature>
<dbReference type="WBParaSite" id="Minc3s00031g01912">
    <property type="protein sequence ID" value="Minc3s00031g01912"/>
    <property type="gene ID" value="Minc3s00031g01912"/>
</dbReference>
<evidence type="ECO:0000259" key="9">
    <source>
        <dbReference type="Pfam" id="PF00105"/>
    </source>
</evidence>
<dbReference type="AlphaFoldDB" id="A0A914KKG7"/>